<proteinExistence type="predicted"/>
<organism evidence="1 2">
    <name type="scientific">Abeliophyllum distichum</name>
    <dbReference type="NCBI Taxonomy" id="126358"/>
    <lineage>
        <taxon>Eukaryota</taxon>
        <taxon>Viridiplantae</taxon>
        <taxon>Streptophyta</taxon>
        <taxon>Embryophyta</taxon>
        <taxon>Tracheophyta</taxon>
        <taxon>Spermatophyta</taxon>
        <taxon>Magnoliopsida</taxon>
        <taxon>eudicotyledons</taxon>
        <taxon>Gunneridae</taxon>
        <taxon>Pentapetalae</taxon>
        <taxon>asterids</taxon>
        <taxon>lamiids</taxon>
        <taxon>Lamiales</taxon>
        <taxon>Oleaceae</taxon>
        <taxon>Forsythieae</taxon>
        <taxon>Abeliophyllum</taxon>
    </lineage>
</organism>
<sequence length="134" mass="15182">MEEDRDVPLLLGRPFLATGRALIDIQKDQLVLRLSEEHDTFDIFKAIKYPIESDSCFKIDVVDNVVYDNYQLKNPSDPLKACIVHSQSTHTDSSEIEMCARYLAAASKNRAQIVTISSLLCLLRRIIYSACDNC</sequence>
<evidence type="ECO:0008006" key="3">
    <source>
        <dbReference type="Google" id="ProtNLM"/>
    </source>
</evidence>
<keyword evidence="2" id="KW-1185">Reference proteome</keyword>
<name>A0ABD1SC24_9LAMI</name>
<dbReference type="PANTHER" id="PTHR33067">
    <property type="entry name" value="RNA-DIRECTED DNA POLYMERASE-RELATED"/>
    <property type="match status" value="1"/>
</dbReference>
<protein>
    <recommendedName>
        <fullName evidence="3">Reverse transcriptase domain-containing protein</fullName>
    </recommendedName>
</protein>
<comment type="caution">
    <text evidence="1">The sequence shown here is derived from an EMBL/GenBank/DDBJ whole genome shotgun (WGS) entry which is preliminary data.</text>
</comment>
<dbReference type="EMBL" id="JBFOLK010000007">
    <property type="protein sequence ID" value="KAL2498230.1"/>
    <property type="molecule type" value="Genomic_DNA"/>
</dbReference>
<dbReference type="PANTHER" id="PTHR33067:SF31">
    <property type="entry name" value="RNA-DIRECTED DNA POLYMERASE"/>
    <property type="match status" value="1"/>
</dbReference>
<evidence type="ECO:0000313" key="2">
    <source>
        <dbReference type="Proteomes" id="UP001604336"/>
    </source>
</evidence>
<dbReference type="Proteomes" id="UP001604336">
    <property type="component" value="Unassembled WGS sequence"/>
</dbReference>
<reference evidence="2" key="1">
    <citation type="submission" date="2024-07" db="EMBL/GenBank/DDBJ databases">
        <title>Two chromosome-level genome assemblies of Korean endemic species Abeliophyllum distichum and Forsythia ovata (Oleaceae).</title>
        <authorList>
            <person name="Jang H."/>
        </authorList>
    </citation>
    <scope>NUCLEOTIDE SEQUENCE [LARGE SCALE GENOMIC DNA]</scope>
</reference>
<accession>A0ABD1SC24</accession>
<evidence type="ECO:0000313" key="1">
    <source>
        <dbReference type="EMBL" id="KAL2498230.1"/>
    </source>
</evidence>
<dbReference type="AlphaFoldDB" id="A0ABD1SC24"/>
<gene>
    <name evidence="1" type="ORF">Adt_23780</name>
</gene>